<dbReference type="InterPro" id="IPR003362">
    <property type="entry name" value="Bact_transf"/>
</dbReference>
<protein>
    <submittedName>
        <fullName evidence="3">Glycosyl transferase possibly involved in lipopolysaccharide synthesis</fullName>
    </submittedName>
</protein>
<sequence length="425" mass="48497">MDAYVIIVAGPSIPRAQEFSKILSQRLPQSAVIDCHTFLPLGKTPEEASLLFSEEYLRQTIAQRHNEPFLIIYSDNILSRAPFRQIANLKLYVEVDDLALTSDALQHFQDSKKVTNQATKGVKKKSGLSADIEKILKSEQERIEFEVASSKHYADIVIAPDEEAEEAVISIVRYIQRTDPKEVQKRLSESERKKRIEQMEKQLEGSIFKSRKAKLKRRLWTYVIKATLVFKRTVDIVVSLSALLLLSPLFAVVSLCIKLTDGGSVIYVQTRIGKQGKPFPFPKFRSMVMNADKMKDNLLDQAERKGDVTFKMKKDPRVTWIGRFIRRFSIDELPQIWCVLKGDMSIVGPRPPVPREVALYTQEDRRRLEVTPGLTGIWQVSGRSDIGFKQQVELDVLYIESHGFWLDLKLIFKTIPAVLTGKGAY</sequence>
<dbReference type="AlphaFoldDB" id="G8QSA5"/>
<evidence type="ECO:0000313" key="4">
    <source>
        <dbReference type="Proteomes" id="UP000005632"/>
    </source>
</evidence>
<dbReference type="HOGENOM" id="CLU_645425_0_0_12"/>
<evidence type="ECO:0000313" key="3">
    <source>
        <dbReference type="EMBL" id="AEV30035.1"/>
    </source>
</evidence>
<dbReference type="GO" id="GO:0016780">
    <property type="term" value="F:phosphotransferase activity, for other substituted phosphate groups"/>
    <property type="evidence" value="ECO:0007669"/>
    <property type="project" value="TreeGrafter"/>
</dbReference>
<dbReference type="Proteomes" id="UP000005632">
    <property type="component" value="Chromosome"/>
</dbReference>
<dbReference type="STRING" id="158190.SpiGrapes_2259"/>
<dbReference type="PANTHER" id="PTHR30576:SF0">
    <property type="entry name" value="UNDECAPRENYL-PHOSPHATE N-ACETYLGALACTOSAMINYL 1-PHOSPHATE TRANSFERASE-RELATED"/>
    <property type="match status" value="1"/>
</dbReference>
<reference evidence="3 4" key="1">
    <citation type="submission" date="2011-11" db="EMBL/GenBank/DDBJ databases">
        <title>Complete sequence of Spirochaeta sp. grapes.</title>
        <authorList>
            <consortium name="US DOE Joint Genome Institute"/>
            <person name="Lucas S."/>
            <person name="Han J."/>
            <person name="Lapidus A."/>
            <person name="Cheng J.-F."/>
            <person name="Goodwin L."/>
            <person name="Pitluck S."/>
            <person name="Peters L."/>
            <person name="Ovchinnikova G."/>
            <person name="Munk A.C."/>
            <person name="Detter J.C."/>
            <person name="Han C."/>
            <person name="Tapia R."/>
            <person name="Land M."/>
            <person name="Hauser L."/>
            <person name="Kyrpides N."/>
            <person name="Ivanova N."/>
            <person name="Pagani I."/>
            <person name="Ritalahtilisa K."/>
            <person name="Loeffler F."/>
            <person name="Woyke T."/>
        </authorList>
    </citation>
    <scope>NUCLEOTIDE SEQUENCE [LARGE SCALE GENOMIC DNA]</scope>
    <source>
        <strain evidence="4">ATCC BAA-1885 / DSM 22778 / Grapes</strain>
    </source>
</reference>
<dbReference type="eggNOG" id="COG2148">
    <property type="taxonomic scope" value="Bacteria"/>
</dbReference>
<feature type="domain" description="Bacterial sugar transferase" evidence="2">
    <location>
        <begin position="231"/>
        <end position="419"/>
    </location>
</feature>
<name>G8QSA5_SPHPG</name>
<accession>G8QSA5</accession>
<dbReference type="EMBL" id="CP003155">
    <property type="protein sequence ID" value="AEV30035.1"/>
    <property type="molecule type" value="Genomic_DNA"/>
</dbReference>
<dbReference type="PANTHER" id="PTHR30576">
    <property type="entry name" value="COLANIC BIOSYNTHESIS UDP-GLUCOSE LIPID CARRIER TRANSFERASE"/>
    <property type="match status" value="1"/>
</dbReference>
<dbReference type="RefSeq" id="WP_014270876.1">
    <property type="nucleotide sequence ID" value="NC_016633.1"/>
</dbReference>
<comment type="similarity">
    <text evidence="1">Belongs to the bacterial sugar transferase family.</text>
</comment>
<dbReference type="Pfam" id="PF02397">
    <property type="entry name" value="Bac_transf"/>
    <property type="match status" value="1"/>
</dbReference>
<gene>
    <name evidence="3" type="ordered locus">SpiGrapes_2259</name>
</gene>
<keyword evidence="3" id="KW-0808">Transferase</keyword>
<evidence type="ECO:0000259" key="2">
    <source>
        <dbReference type="Pfam" id="PF02397"/>
    </source>
</evidence>
<keyword evidence="4" id="KW-1185">Reference proteome</keyword>
<organism evidence="3 4">
    <name type="scientific">Sphaerochaeta pleomorpha (strain ATCC BAA-1885 / DSM 22778 / Grapes)</name>
    <dbReference type="NCBI Taxonomy" id="158190"/>
    <lineage>
        <taxon>Bacteria</taxon>
        <taxon>Pseudomonadati</taxon>
        <taxon>Spirochaetota</taxon>
        <taxon>Spirochaetia</taxon>
        <taxon>Spirochaetales</taxon>
        <taxon>Sphaerochaetaceae</taxon>
        <taxon>Sphaerochaeta</taxon>
    </lineage>
</organism>
<evidence type="ECO:0000256" key="1">
    <source>
        <dbReference type="ARBA" id="ARBA00006464"/>
    </source>
</evidence>
<proteinExistence type="inferred from homology"/>
<dbReference type="KEGG" id="sgp:SpiGrapes_2259"/>